<organism evidence="2 3">
    <name type="scientific">Exophiala mesophila</name>
    <name type="common">Black yeast-like fungus</name>
    <dbReference type="NCBI Taxonomy" id="212818"/>
    <lineage>
        <taxon>Eukaryota</taxon>
        <taxon>Fungi</taxon>
        <taxon>Dikarya</taxon>
        <taxon>Ascomycota</taxon>
        <taxon>Pezizomycotina</taxon>
        <taxon>Eurotiomycetes</taxon>
        <taxon>Chaetothyriomycetidae</taxon>
        <taxon>Chaetothyriales</taxon>
        <taxon>Herpotrichiellaceae</taxon>
        <taxon>Exophiala</taxon>
    </lineage>
</organism>
<dbReference type="InterPro" id="IPR050309">
    <property type="entry name" value="Type-B_Carboxylest/Lipase"/>
</dbReference>
<proteinExistence type="predicted"/>
<dbReference type="Gene3D" id="3.40.50.1820">
    <property type="entry name" value="alpha/beta hydrolase"/>
    <property type="match status" value="1"/>
</dbReference>
<dbReference type="VEuPathDB" id="FungiDB:PV10_05255"/>
<dbReference type="Pfam" id="PF00135">
    <property type="entry name" value="COesterase"/>
    <property type="match status" value="1"/>
</dbReference>
<evidence type="ECO:0000313" key="3">
    <source>
        <dbReference type="Proteomes" id="UP000288859"/>
    </source>
</evidence>
<dbReference type="AlphaFoldDB" id="A0A438NIH1"/>
<name>A0A438NIH1_EXOME</name>
<accession>A0A438NIH1</accession>
<comment type="caution">
    <text evidence="2">The sequence shown here is derived from an EMBL/GenBank/DDBJ whole genome shotgun (WGS) entry which is preliminary data.</text>
</comment>
<dbReference type="InterPro" id="IPR002018">
    <property type="entry name" value="CarbesteraseB"/>
</dbReference>
<dbReference type="InterPro" id="IPR029058">
    <property type="entry name" value="AB_hydrolase_fold"/>
</dbReference>
<evidence type="ECO:0000313" key="2">
    <source>
        <dbReference type="EMBL" id="RVX75526.1"/>
    </source>
</evidence>
<dbReference type="Proteomes" id="UP000288859">
    <property type="component" value="Unassembled WGS sequence"/>
</dbReference>
<dbReference type="OrthoDB" id="3200163at2759"/>
<sequence>MSDAVTQLQHPQLGAVAGRRKGGTVQFLGLKYGVLKHRFAVAEVNQATNDNVIDATSYGPSVVMPPGSCDMEMAFIQQTLDKPSVPPPSDLEGLNLNVSVPILDGELPGADARLPVLVYVHGGGFAFGSSSYPHYDQAHIVDLALEMGQPLIAININYRLGVPGFLTSTELRDLGGFGTNNGLRDQQIAFRWIKQYISGFGGNPEAITAIGQSAGAASLTYHLHSHEPLFHQCILLAGTFLMMRAGDLDVAENVYDAVLKDLGLSHLSASERIKSLLELDPSEFFQKVTPTMLLGPVVDNDMIPDVASFSHIGDERGLLLPGKGWCHRLMSVDCAFDGTIMALVNLNARERGIREAFQGSVRANPTLQATATSQKILNFYGIRDDSSDQDALISIISFITDIMFYAPSVTMAETWETSYLCHFNESNPWEGLYQGRANHMLDIAYLWQNYNHILTKSQKAVARKFAEHVVGFTAGQEPVPNFKLGHQVTVYGPSSQDISSRVSRMDDEEATSRRTAFFKLAEEAGGLDVLLNAASRFLMG</sequence>
<feature type="domain" description="Carboxylesterase type B" evidence="1">
    <location>
        <begin position="12"/>
        <end position="480"/>
    </location>
</feature>
<evidence type="ECO:0000259" key="1">
    <source>
        <dbReference type="Pfam" id="PF00135"/>
    </source>
</evidence>
<dbReference type="EMBL" id="NAJM01000002">
    <property type="protein sequence ID" value="RVX75526.1"/>
    <property type="molecule type" value="Genomic_DNA"/>
</dbReference>
<reference evidence="2 3" key="1">
    <citation type="submission" date="2017-03" db="EMBL/GenBank/DDBJ databases">
        <title>Genomes of endolithic fungi from Antarctica.</title>
        <authorList>
            <person name="Coleine C."/>
            <person name="Masonjones S."/>
            <person name="Stajich J.E."/>
        </authorList>
    </citation>
    <scope>NUCLEOTIDE SEQUENCE [LARGE SCALE GENOMIC DNA]</scope>
    <source>
        <strain evidence="2 3">CCFEE 6314</strain>
    </source>
</reference>
<dbReference type="SUPFAM" id="SSF53474">
    <property type="entry name" value="alpha/beta-Hydrolases"/>
    <property type="match status" value="1"/>
</dbReference>
<gene>
    <name evidence="2" type="ORF">B0A52_00879</name>
</gene>
<dbReference type="PANTHER" id="PTHR11559">
    <property type="entry name" value="CARBOXYLESTERASE"/>
    <property type="match status" value="1"/>
</dbReference>
<protein>
    <recommendedName>
        <fullName evidence="1">Carboxylesterase type B domain-containing protein</fullName>
    </recommendedName>
</protein>